<comment type="cofactor">
    <cofactor evidence="1">
        <name>pyridoxal 5'-phosphate</name>
        <dbReference type="ChEBI" id="CHEBI:597326"/>
    </cofactor>
</comment>
<dbReference type="STRING" id="1283.ShL2_02334"/>
<protein>
    <recommendedName>
        <fullName evidence="5">cysteine synthase</fullName>
        <ecNumber evidence="5">2.5.1.47</ecNumber>
    </recommendedName>
</protein>
<proteinExistence type="inferred from homology"/>
<comment type="subunit">
    <text evidence="4">Homodimer.</text>
</comment>
<organism evidence="13 14">
    <name type="scientific">Staphylococcus haemolyticus</name>
    <dbReference type="NCBI Taxonomy" id="1283"/>
    <lineage>
        <taxon>Bacteria</taxon>
        <taxon>Bacillati</taxon>
        <taxon>Bacillota</taxon>
        <taxon>Bacilli</taxon>
        <taxon>Bacillales</taxon>
        <taxon>Staphylococcaceae</taxon>
        <taxon>Staphylococcus</taxon>
    </lineage>
</organism>
<accession>A0A2A1KBF6</accession>
<dbReference type="InterPro" id="IPR036052">
    <property type="entry name" value="TrpB-like_PALP_sf"/>
</dbReference>
<dbReference type="FunFam" id="3.40.50.1100:FF:000006">
    <property type="entry name" value="Cysteine synthase"/>
    <property type="match status" value="1"/>
</dbReference>
<evidence type="ECO:0000313" key="14">
    <source>
        <dbReference type="Proteomes" id="UP000238153"/>
    </source>
</evidence>
<dbReference type="Gene3D" id="3.40.50.1100">
    <property type="match status" value="2"/>
</dbReference>
<dbReference type="Proteomes" id="UP000238153">
    <property type="component" value="Unassembled WGS sequence"/>
</dbReference>
<dbReference type="InterPro" id="IPR001216">
    <property type="entry name" value="P-phosphate_BS"/>
</dbReference>
<dbReference type="GO" id="GO:0006535">
    <property type="term" value="P:cysteine biosynthetic process from serine"/>
    <property type="evidence" value="ECO:0007669"/>
    <property type="project" value="InterPro"/>
</dbReference>
<evidence type="ECO:0000256" key="9">
    <source>
        <dbReference type="ARBA" id="ARBA00023192"/>
    </source>
</evidence>
<dbReference type="RefSeq" id="WP_016931206.1">
    <property type="nucleotide sequence ID" value="NZ_CAJCFW010000033.1"/>
</dbReference>
<comment type="catalytic activity">
    <reaction evidence="10">
        <text>O-acetyl-L-serine + hydrogen sulfide = L-cysteine + acetate</text>
        <dbReference type="Rhea" id="RHEA:14829"/>
        <dbReference type="ChEBI" id="CHEBI:29919"/>
        <dbReference type="ChEBI" id="CHEBI:30089"/>
        <dbReference type="ChEBI" id="CHEBI:35235"/>
        <dbReference type="ChEBI" id="CHEBI:58340"/>
        <dbReference type="EC" id="2.5.1.47"/>
    </reaction>
</comment>
<keyword evidence="9" id="KW-0198">Cysteine biosynthesis</keyword>
<reference evidence="12 15" key="2">
    <citation type="submission" date="2023-08" db="EMBL/GenBank/DDBJ databases">
        <title>Genomic surveillance of Staphylococcus haemolyticus neonatal outbreak in southern France.</title>
        <authorList>
            <person name="Magnan C."/>
            <person name="Morsli M."/>
            <person name="Thiery B."/>
            <person name="Salipante F."/>
            <person name="Attar J."/>
            <person name="Massimo D.M."/>
            <person name="Ory J."/>
            <person name="Pantel A."/>
            <person name="Lavigne J.-P."/>
        </authorList>
    </citation>
    <scope>NUCLEOTIDE SEQUENCE [LARGE SCALE GENOMIC DNA]</scope>
    <source>
        <strain evidence="12 15">NSH026</strain>
    </source>
</reference>
<sequence>MIAFDLIGQTPLVLLESFSDENVQIYAKLEQFNPGGSVKDRLGKYLVETAIKEGRVSSGDTIVEATAGNTGIGLVIAANRYHLKCVIFAPEGFSEEKISIMRALGADIKRTPKDEGVIGAQTKARSYAQEYGAVYMNQFETEHNPAAYTHTLGKQLTDTLPNIDYFVAGVGSGGTFTGVAQHLKQYNVKNVIVEPEGSILNGGEAHSHDIEGIGSEKWPIFLERSLVDQIITVSDKDGFANVKRLAQQEGLLVGSSSGAALQGALDIKNQIDKGVIVTIFPDGSDRYMSKKIFEYKGE</sequence>
<dbReference type="Proteomes" id="UP001269271">
    <property type="component" value="Unassembled WGS sequence"/>
</dbReference>
<keyword evidence="15" id="KW-1185">Reference proteome</keyword>
<feature type="domain" description="Tryptophan synthase beta chain-like PALP" evidence="11">
    <location>
        <begin position="5"/>
        <end position="282"/>
    </location>
</feature>
<evidence type="ECO:0000256" key="5">
    <source>
        <dbReference type="ARBA" id="ARBA00012681"/>
    </source>
</evidence>
<dbReference type="AlphaFoldDB" id="A0A2A1KBF6"/>
<dbReference type="CDD" id="cd01561">
    <property type="entry name" value="CBS_like"/>
    <property type="match status" value="1"/>
</dbReference>
<gene>
    <name evidence="13" type="ORF">CV019_11450</name>
    <name evidence="12" type="ORF">RO950_08410</name>
</gene>
<dbReference type="EMBL" id="JAVSOO010000020">
    <property type="protein sequence ID" value="MDT4287044.1"/>
    <property type="molecule type" value="Genomic_DNA"/>
</dbReference>
<evidence type="ECO:0000313" key="13">
    <source>
        <dbReference type="EMBL" id="PPJ72092.1"/>
    </source>
</evidence>
<evidence type="ECO:0000256" key="8">
    <source>
        <dbReference type="ARBA" id="ARBA00022898"/>
    </source>
</evidence>
<evidence type="ECO:0000256" key="2">
    <source>
        <dbReference type="ARBA" id="ARBA00004962"/>
    </source>
</evidence>
<keyword evidence="7 12" id="KW-0808">Transferase</keyword>
<evidence type="ECO:0000313" key="12">
    <source>
        <dbReference type="EMBL" id="MDT4287044.1"/>
    </source>
</evidence>
<reference evidence="13 14" key="1">
    <citation type="submission" date="2017-11" db="EMBL/GenBank/DDBJ databases">
        <authorList>
            <person name="Founou R.C."/>
            <person name="Founou L."/>
            <person name="Allam M."/>
            <person name="Ismail A."/>
            <person name="Essack S.Y."/>
        </authorList>
    </citation>
    <scope>NUCLEOTIDE SEQUENCE [LARGE SCALE GENOMIC DNA]</scope>
    <source>
        <strain evidence="13 14">G811N2B1</strain>
    </source>
</reference>
<dbReference type="EMBL" id="PGWX01000388">
    <property type="protein sequence ID" value="PPJ72092.1"/>
    <property type="molecule type" value="Genomic_DNA"/>
</dbReference>
<evidence type="ECO:0000259" key="11">
    <source>
        <dbReference type="Pfam" id="PF00291"/>
    </source>
</evidence>
<evidence type="ECO:0000256" key="4">
    <source>
        <dbReference type="ARBA" id="ARBA00011738"/>
    </source>
</evidence>
<evidence type="ECO:0000256" key="7">
    <source>
        <dbReference type="ARBA" id="ARBA00022679"/>
    </source>
</evidence>
<comment type="caution">
    <text evidence="13">The sequence shown here is derived from an EMBL/GenBank/DDBJ whole genome shotgun (WGS) entry which is preliminary data.</text>
</comment>
<evidence type="ECO:0000256" key="10">
    <source>
        <dbReference type="ARBA" id="ARBA00047931"/>
    </source>
</evidence>
<keyword evidence="6" id="KW-0028">Amino-acid biosynthesis</keyword>
<evidence type="ECO:0000256" key="1">
    <source>
        <dbReference type="ARBA" id="ARBA00001933"/>
    </source>
</evidence>
<dbReference type="PROSITE" id="PS00901">
    <property type="entry name" value="CYS_SYNTHASE"/>
    <property type="match status" value="1"/>
</dbReference>
<dbReference type="PANTHER" id="PTHR10314">
    <property type="entry name" value="CYSTATHIONINE BETA-SYNTHASE"/>
    <property type="match status" value="1"/>
</dbReference>
<dbReference type="GO" id="GO:0004124">
    <property type="term" value="F:cysteine synthase activity"/>
    <property type="evidence" value="ECO:0007669"/>
    <property type="project" value="UniProtKB-EC"/>
</dbReference>
<dbReference type="SUPFAM" id="SSF53686">
    <property type="entry name" value="Tryptophan synthase beta subunit-like PLP-dependent enzymes"/>
    <property type="match status" value="1"/>
</dbReference>
<keyword evidence="8" id="KW-0663">Pyridoxal phosphate</keyword>
<dbReference type="InterPro" id="IPR001926">
    <property type="entry name" value="TrpB-like_PALP"/>
</dbReference>
<evidence type="ECO:0000256" key="6">
    <source>
        <dbReference type="ARBA" id="ARBA00022605"/>
    </source>
</evidence>
<dbReference type="EC" id="2.5.1.47" evidence="5"/>
<evidence type="ECO:0000256" key="3">
    <source>
        <dbReference type="ARBA" id="ARBA00007103"/>
    </source>
</evidence>
<evidence type="ECO:0000313" key="15">
    <source>
        <dbReference type="Proteomes" id="UP001269271"/>
    </source>
</evidence>
<name>A0A2A1KBF6_STAHA</name>
<comment type="pathway">
    <text evidence="2">Amino-acid biosynthesis; L-cysteine biosynthesis; L-cysteine from L-serine: step 2/2.</text>
</comment>
<comment type="similarity">
    <text evidence="3">Belongs to the cysteine synthase/cystathionine beta-synthase family.</text>
</comment>
<dbReference type="InterPro" id="IPR050214">
    <property type="entry name" value="Cys_Synth/Cystath_Beta-Synth"/>
</dbReference>
<dbReference type="Pfam" id="PF00291">
    <property type="entry name" value="PALP"/>
    <property type="match status" value="1"/>
</dbReference>